<dbReference type="EMBL" id="JABBMT010000070">
    <property type="protein sequence ID" value="NMM42792.1"/>
    <property type="molecule type" value="Genomic_DNA"/>
</dbReference>
<dbReference type="AlphaFoldDB" id="A0A7Y0DWC5"/>
<accession>A0A7Y0DWC5</accession>
<evidence type="ECO:0000313" key="1">
    <source>
        <dbReference type="EMBL" id="NMM42792.1"/>
    </source>
</evidence>
<dbReference type="RefSeq" id="WP_169021677.1">
    <property type="nucleotide sequence ID" value="NZ_JABBMT010000070.1"/>
</dbReference>
<protein>
    <submittedName>
        <fullName evidence="1">Uncharacterized protein</fullName>
    </submittedName>
</protein>
<keyword evidence="2" id="KW-1185">Reference proteome</keyword>
<dbReference type="Proteomes" id="UP000570493">
    <property type="component" value="Unassembled WGS sequence"/>
</dbReference>
<comment type="caution">
    <text evidence="1">The sequence shown here is derived from an EMBL/GenBank/DDBJ whole genome shotgun (WGS) entry which is preliminary data.</text>
</comment>
<name>A0A7Y0DWC5_9GAMM</name>
<organism evidence="1 2">
    <name type="scientific">Pseudoalteromonas arctica</name>
    <dbReference type="NCBI Taxonomy" id="394751"/>
    <lineage>
        <taxon>Bacteria</taxon>
        <taxon>Pseudomonadati</taxon>
        <taxon>Pseudomonadota</taxon>
        <taxon>Gammaproteobacteria</taxon>
        <taxon>Alteromonadales</taxon>
        <taxon>Pseudoalteromonadaceae</taxon>
        <taxon>Pseudoalteromonas</taxon>
    </lineage>
</organism>
<sequence>MSVLKKYPSLECIVDFKCANVLDGFQKSFKIERIEAEKIFNEMLKWMWFCSSPKTTGARVIDAPILIIDEMWHTFILYTKEYFYFCDKFFGHYMHHSPTTSEDLDKYKKLSETDLLESKRTQYELVYDLLGKDTFITWYHEFPEKYSAEKILKIRRR</sequence>
<proteinExistence type="predicted"/>
<evidence type="ECO:0000313" key="2">
    <source>
        <dbReference type="Proteomes" id="UP000570493"/>
    </source>
</evidence>
<gene>
    <name evidence="1" type="ORF">HHO47_18840</name>
</gene>
<reference evidence="1" key="1">
    <citation type="submission" date="2020-04" db="EMBL/GenBank/DDBJ databases">
        <title>Genome Sequencing for Pseudoaltermonas arctica.</title>
        <authorList>
            <person name="Elkins N.S."/>
        </authorList>
    </citation>
    <scope>NUCLEOTIDE SEQUENCE [LARGE SCALE GENOMIC DNA]</scope>
    <source>
        <strain evidence="1">NEC-BIFX-2020_0012</strain>
    </source>
</reference>